<reference evidence="3" key="1">
    <citation type="submission" date="2025-08" db="UniProtKB">
        <authorList>
            <consortium name="RefSeq"/>
        </authorList>
    </citation>
    <scope>IDENTIFICATION</scope>
</reference>
<dbReference type="RefSeq" id="XP_026193449.1">
    <property type="nucleotide sequence ID" value="XM_026337664.1"/>
</dbReference>
<sequence>MDTEDKTAFVDSLCIGYSPVHFFRAVQSGDIDETGGIFVVGFPRAAAELLAEAKEMPGVSRRTTVALGGSALQGYGHVSCCSSGAYNLRHCDPFSSHYKSGSRGTTGSNLIFTGYFRNPFGRVASRRCSNSISCKDDLALHLRNPLLLHCDRTVTTASGIANQKQLDPKALRCPIRIHAAVSTPELCWRLCDEGRGEELAANLVSSILDALRGPQGSSLPRQGPFSGEWPPDPAPHQKGWEELRAELHEALRLLFDDQTPMPRSLSDIRIDLSLKPADKDPQGFLEERSVSAVERRKCRTPELVFGVLNSGLAPSAAPRQRSLAQDAFQSVVKEHFALMPRSAEAVNLDKLLAVVGPLRFLDMLCILLQPKQQPEYQHKHQVQQQQDDEGAQHHEQEHQNLMLQQLPTRLSPMSLSTLLSRLCETQGRPLFEAPKIFAACWAAENPENAENLTMTESREALCRPLKGTSISWRNFIDVAQQRQSEAFLLHVFGCIRGSALQRAAASLLEDKDPRTGLPLDPWAFLMSRRLRFQSSEGSPRSESSTSRPTNQRPSSKSETTSLNIDPSAQKHDAVCIAAPGSGNGIPCLLPASAVRFIRTPQEIGEYFEALRRQQQQQTKILETDQDIKETLVRGGTPIPERPVTDSTVYSLVRHRRFSLQDLQERNRFACGPSTRARVEASLGAPPCGASPPATDTSSGSFAARNGEFWGPLKGGPHGEFLFPLEIGEPGIAGLLPLAVGLRVIGAPPHTASLMCLSVSSGTLIVDLLNRQTAYVTAVERLLQWLLTNPLLVKVVFDAKETLERLAVGPVPFQEPLGSLVHCIDLRQPRIHRRVRIMRPEADAIRRDEQFTESLTYRNERLFRDLLNNQHQSEEDLYEMETGTEVLTVGTRRTLSLLRSALLGGSMGGLSEPSSTYRSSALNRRPLDPHVLYDVADESFSLLVLERRLRQLQLYPKSILGGSGVHALLFEKTAPPNSWRVDRERSGAQLRRNLQKVLGEFTSIL</sequence>
<proteinExistence type="predicted"/>
<feature type="compositionally biased region" description="Low complexity" evidence="1">
    <location>
        <begin position="534"/>
        <end position="549"/>
    </location>
</feature>
<feature type="region of interest" description="Disordered" evidence="1">
    <location>
        <begin position="377"/>
        <end position="397"/>
    </location>
</feature>
<feature type="region of interest" description="Disordered" evidence="1">
    <location>
        <begin position="534"/>
        <end position="564"/>
    </location>
</feature>
<name>A0A6P6S0Y6_9EIME</name>
<dbReference type="AlphaFoldDB" id="A0A6P6S0Y6"/>
<dbReference type="GO" id="GO:0003676">
    <property type="term" value="F:nucleic acid binding"/>
    <property type="evidence" value="ECO:0007669"/>
    <property type="project" value="InterPro"/>
</dbReference>
<accession>A0A6P6S0Y6</accession>
<keyword evidence="2" id="KW-1185">Reference proteome</keyword>
<dbReference type="Proteomes" id="UP000515125">
    <property type="component" value="Unplaced"/>
</dbReference>
<protein>
    <submittedName>
        <fullName evidence="3">Uncharacterized protein LOC34618845</fullName>
    </submittedName>
</protein>
<dbReference type="InterPro" id="IPR036397">
    <property type="entry name" value="RNaseH_sf"/>
</dbReference>
<evidence type="ECO:0000313" key="3">
    <source>
        <dbReference type="RefSeq" id="XP_026193449.1"/>
    </source>
</evidence>
<dbReference type="GeneID" id="34618845"/>
<organism evidence="2 3">
    <name type="scientific">Cyclospora cayetanensis</name>
    <dbReference type="NCBI Taxonomy" id="88456"/>
    <lineage>
        <taxon>Eukaryota</taxon>
        <taxon>Sar</taxon>
        <taxon>Alveolata</taxon>
        <taxon>Apicomplexa</taxon>
        <taxon>Conoidasida</taxon>
        <taxon>Coccidia</taxon>
        <taxon>Eucoccidiorida</taxon>
        <taxon>Eimeriorina</taxon>
        <taxon>Eimeriidae</taxon>
        <taxon>Cyclospora</taxon>
    </lineage>
</organism>
<evidence type="ECO:0000313" key="2">
    <source>
        <dbReference type="Proteomes" id="UP000515125"/>
    </source>
</evidence>
<feature type="region of interest" description="Disordered" evidence="1">
    <location>
        <begin position="681"/>
        <end position="700"/>
    </location>
</feature>
<dbReference type="Gene3D" id="3.30.420.10">
    <property type="entry name" value="Ribonuclease H-like superfamily/Ribonuclease H"/>
    <property type="match status" value="1"/>
</dbReference>
<dbReference type="OrthoDB" id="407975at2759"/>
<gene>
    <name evidence="3" type="primary">LOC34618845</name>
</gene>
<feature type="compositionally biased region" description="Polar residues" evidence="1">
    <location>
        <begin position="550"/>
        <end position="564"/>
    </location>
</feature>
<evidence type="ECO:0000256" key="1">
    <source>
        <dbReference type="SAM" id="MobiDB-lite"/>
    </source>
</evidence>